<proteinExistence type="predicted"/>
<feature type="compositionally biased region" description="Basic residues" evidence="5">
    <location>
        <begin position="402"/>
        <end position="414"/>
    </location>
</feature>
<accession>A0A8J9ZRR6</accession>
<feature type="compositionally biased region" description="Basic residues" evidence="5">
    <location>
        <begin position="377"/>
        <end position="390"/>
    </location>
</feature>
<feature type="compositionally biased region" description="Basic residues" evidence="5">
    <location>
        <begin position="456"/>
        <end position="469"/>
    </location>
</feature>
<organism evidence="7 8">
    <name type="scientific">Branchiostoma lanceolatum</name>
    <name type="common">Common lancelet</name>
    <name type="synonym">Amphioxus lanceolatum</name>
    <dbReference type="NCBI Taxonomy" id="7740"/>
    <lineage>
        <taxon>Eukaryota</taxon>
        <taxon>Metazoa</taxon>
        <taxon>Chordata</taxon>
        <taxon>Cephalochordata</taxon>
        <taxon>Leptocardii</taxon>
        <taxon>Amphioxiformes</taxon>
        <taxon>Branchiostomatidae</taxon>
        <taxon>Branchiostoma</taxon>
    </lineage>
</organism>
<reference evidence="7" key="1">
    <citation type="submission" date="2022-01" db="EMBL/GenBank/DDBJ databases">
        <authorList>
            <person name="Braso-Vives M."/>
        </authorList>
    </citation>
    <scope>NUCLEOTIDE SEQUENCE</scope>
</reference>
<evidence type="ECO:0000313" key="8">
    <source>
        <dbReference type="Proteomes" id="UP000838412"/>
    </source>
</evidence>
<dbReference type="EC" id="2.7.11.1" evidence="1"/>
<evidence type="ECO:0000256" key="1">
    <source>
        <dbReference type="ARBA" id="ARBA00012513"/>
    </source>
</evidence>
<dbReference type="Pfam" id="PF00069">
    <property type="entry name" value="Pkinase"/>
    <property type="match status" value="1"/>
</dbReference>
<feature type="region of interest" description="Disordered" evidence="5">
    <location>
        <begin position="1"/>
        <end position="26"/>
    </location>
</feature>
<feature type="compositionally biased region" description="Basic and acidic residues" evidence="5">
    <location>
        <begin position="208"/>
        <end position="224"/>
    </location>
</feature>
<name>A0A8J9ZRR6_BRALA</name>
<feature type="region of interest" description="Disordered" evidence="5">
    <location>
        <begin position="349"/>
        <end position="479"/>
    </location>
</feature>
<dbReference type="Proteomes" id="UP000838412">
    <property type="component" value="Chromosome 4"/>
</dbReference>
<feature type="region of interest" description="Disordered" evidence="5">
    <location>
        <begin position="208"/>
        <end position="234"/>
    </location>
</feature>
<dbReference type="GO" id="GO:0005524">
    <property type="term" value="F:ATP binding"/>
    <property type="evidence" value="ECO:0007669"/>
    <property type="project" value="UniProtKB-UniRule"/>
</dbReference>
<dbReference type="PROSITE" id="PS50011">
    <property type="entry name" value="PROTEIN_KINASE_DOM"/>
    <property type="match status" value="1"/>
</dbReference>
<keyword evidence="8" id="KW-1185">Reference proteome</keyword>
<keyword evidence="2 4" id="KW-0547">Nucleotide-binding</keyword>
<feature type="compositionally biased region" description="Basic residues" evidence="5">
    <location>
        <begin position="1"/>
        <end position="16"/>
    </location>
</feature>
<dbReference type="InterPro" id="IPR017441">
    <property type="entry name" value="Protein_kinase_ATP_BS"/>
</dbReference>
<dbReference type="GO" id="GO:0004674">
    <property type="term" value="F:protein serine/threonine kinase activity"/>
    <property type="evidence" value="ECO:0007669"/>
    <property type="project" value="UniProtKB-EC"/>
</dbReference>
<feature type="binding site" evidence="4">
    <location>
        <position position="70"/>
    </location>
    <ligand>
        <name>ATP</name>
        <dbReference type="ChEBI" id="CHEBI:30616"/>
    </ligand>
</feature>
<dbReference type="InterPro" id="IPR011009">
    <property type="entry name" value="Kinase-like_dom_sf"/>
</dbReference>
<dbReference type="OrthoDB" id="2687620at2759"/>
<feature type="compositionally biased region" description="Basic residues" evidence="5">
    <location>
        <begin position="429"/>
        <end position="438"/>
    </location>
</feature>
<dbReference type="PROSITE" id="PS00108">
    <property type="entry name" value="PROTEIN_KINASE_ST"/>
    <property type="match status" value="1"/>
</dbReference>
<evidence type="ECO:0000259" key="6">
    <source>
        <dbReference type="PROSITE" id="PS50011"/>
    </source>
</evidence>
<dbReference type="PANTHER" id="PTHR11909">
    <property type="entry name" value="CASEIN KINASE-RELATED"/>
    <property type="match status" value="1"/>
</dbReference>
<dbReference type="CDD" id="cd14015">
    <property type="entry name" value="STKc_VRK"/>
    <property type="match status" value="1"/>
</dbReference>
<sequence>MPPVKKQVKKRAPPKHKLPDPLKPGEVLTDSMKRQWKVGAAVGQGGFGLLYAASPNGPGSVGPNAEYVIKIEPHDNGPLFSEINFYLRTAKQDMIKDWMKAKKMKHLGVPRYIGSGSHEGKTRLRFMVMERFGENLHKMFEAAGKVFTRRDVAILAIRLLNTLEYLHDHQFVHADIKGSNLLLGFTKDAQDQVYLVDYGLAYRYQPDSGHRDYKEDPRKAHDGTPEFTSSDAHKGVPAARRGDIEILGYVLLQWLCGQLPWEDNLTNCDYLKDQKMKYLKNIPSLLKACFPKGDCPDELRKYLEYTSGLVVNSSRYQEKPDYNYLRGLFSSALKKAGWKDDGKFDFLSAKPKSSKKGQVKSSTDEEVQSPQSGRSLSPKKRAAPKKKAVKRKSDESDVSSPPKKKAAPRKKVVKRVYVDSDSESPPKPKAAKAKAAKARKAESPDDSDSDSPPKPKTARGKATKSRKAKSPASKSPKPKPGITDLVECFCCKMATDNQGVQMRNTNVHVFSLVFTTTVTLVLLVVDCLKVPV</sequence>
<dbReference type="InterPro" id="IPR050235">
    <property type="entry name" value="CK1_Ser-Thr_kinase"/>
</dbReference>
<dbReference type="Gene3D" id="1.10.510.10">
    <property type="entry name" value="Transferase(Phosphotransferase) domain 1"/>
    <property type="match status" value="1"/>
</dbReference>
<dbReference type="SUPFAM" id="SSF56112">
    <property type="entry name" value="Protein kinase-like (PK-like)"/>
    <property type="match status" value="1"/>
</dbReference>
<evidence type="ECO:0000256" key="5">
    <source>
        <dbReference type="SAM" id="MobiDB-lite"/>
    </source>
</evidence>
<evidence type="ECO:0000256" key="3">
    <source>
        <dbReference type="ARBA" id="ARBA00022840"/>
    </source>
</evidence>
<keyword evidence="3 4" id="KW-0067">ATP-binding</keyword>
<feature type="domain" description="Protein kinase" evidence="6">
    <location>
        <begin position="36"/>
        <end position="325"/>
    </location>
</feature>
<dbReference type="InterPro" id="IPR000719">
    <property type="entry name" value="Prot_kinase_dom"/>
</dbReference>
<gene>
    <name evidence="7" type="primary">VRK1</name>
    <name evidence="7" type="ORF">BLAG_LOCUS17441</name>
</gene>
<evidence type="ECO:0000256" key="2">
    <source>
        <dbReference type="ARBA" id="ARBA00022741"/>
    </source>
</evidence>
<evidence type="ECO:0000256" key="4">
    <source>
        <dbReference type="PROSITE-ProRule" id="PRU10141"/>
    </source>
</evidence>
<dbReference type="SMART" id="SM00220">
    <property type="entry name" value="S_TKc"/>
    <property type="match status" value="1"/>
</dbReference>
<protein>
    <recommendedName>
        <fullName evidence="1">non-specific serine/threonine protein kinase</fullName>
        <ecNumber evidence="1">2.7.11.1</ecNumber>
    </recommendedName>
</protein>
<dbReference type="AlphaFoldDB" id="A0A8J9ZRR6"/>
<evidence type="ECO:0000313" key="7">
    <source>
        <dbReference type="EMBL" id="CAH1262339.1"/>
    </source>
</evidence>
<dbReference type="InterPro" id="IPR008271">
    <property type="entry name" value="Ser/Thr_kinase_AS"/>
</dbReference>
<dbReference type="PROSITE" id="PS00107">
    <property type="entry name" value="PROTEIN_KINASE_ATP"/>
    <property type="match status" value="1"/>
</dbReference>
<dbReference type="EMBL" id="OV696689">
    <property type="protein sequence ID" value="CAH1262339.1"/>
    <property type="molecule type" value="Genomic_DNA"/>
</dbReference>
<dbReference type="FunFam" id="1.10.510.10:FF:000931">
    <property type="entry name" value="Ballchen, isoform B"/>
    <property type="match status" value="1"/>
</dbReference>